<keyword evidence="4" id="KW-1185">Reference proteome</keyword>
<dbReference type="Gene3D" id="1.20.140.50">
    <property type="entry name" value="alix/aip1 like domains"/>
    <property type="match status" value="1"/>
</dbReference>
<feature type="region of interest" description="Disordered" evidence="1">
    <location>
        <begin position="251"/>
        <end position="272"/>
    </location>
</feature>
<dbReference type="InterPro" id="IPR025304">
    <property type="entry name" value="ALIX_V_dom"/>
</dbReference>
<dbReference type="Proteomes" id="UP000281553">
    <property type="component" value="Unassembled WGS sequence"/>
</dbReference>
<reference evidence="3 4" key="1">
    <citation type="submission" date="2018-11" db="EMBL/GenBank/DDBJ databases">
        <authorList>
            <consortium name="Pathogen Informatics"/>
        </authorList>
    </citation>
    <scope>NUCLEOTIDE SEQUENCE [LARGE SCALE GENOMIC DNA]</scope>
</reference>
<evidence type="ECO:0000313" key="4">
    <source>
        <dbReference type="Proteomes" id="UP000281553"/>
    </source>
</evidence>
<dbReference type="AlphaFoldDB" id="A0A3P6V115"/>
<sequence length="272" mass="31410">MQGEEEAESEFIMEFGQPLTDGSTAVQSGLHWRTLLSRYKFALRQANSTDQFLRDVLGDNRQNFERLSLPEAEFDNLIENLMEKMNSQGHTCNPALSQLYTDVGRLRRERHNFELDFQKNFNERMTEFLKSDANIRNFVNEELEKLSIFVRKCTDCQKALLAKLGPMSACVREINDVEETQLSDLLFAAETYKQLQYDLKQGNMFYEMVLRILRHFSLTLTQVEENRAENIDNAAFAAFVNLLDELLDDSPDDPPAGTDALSFHLNRKSNQS</sequence>
<evidence type="ECO:0000259" key="2">
    <source>
        <dbReference type="Pfam" id="PF13949"/>
    </source>
</evidence>
<organism evidence="3 4">
    <name type="scientific">Dibothriocephalus latus</name>
    <name type="common">Fish tapeworm</name>
    <name type="synonym">Diphyllobothrium latum</name>
    <dbReference type="NCBI Taxonomy" id="60516"/>
    <lineage>
        <taxon>Eukaryota</taxon>
        <taxon>Metazoa</taxon>
        <taxon>Spiralia</taxon>
        <taxon>Lophotrochozoa</taxon>
        <taxon>Platyhelminthes</taxon>
        <taxon>Cestoda</taxon>
        <taxon>Eucestoda</taxon>
        <taxon>Diphyllobothriidea</taxon>
        <taxon>Diphyllobothriidae</taxon>
        <taxon>Dibothriocephalus</taxon>
    </lineage>
</organism>
<accession>A0A3P6V115</accession>
<dbReference type="Pfam" id="PF13949">
    <property type="entry name" value="ALIX_LYPXL_bnd"/>
    <property type="match status" value="1"/>
</dbReference>
<dbReference type="OrthoDB" id="10642895at2759"/>
<dbReference type="EMBL" id="UYRU01043841">
    <property type="protein sequence ID" value="VDK84074.1"/>
    <property type="molecule type" value="Genomic_DNA"/>
</dbReference>
<gene>
    <name evidence="3" type="ORF">DILT_LOCUS3546</name>
</gene>
<proteinExistence type="predicted"/>
<evidence type="ECO:0000256" key="1">
    <source>
        <dbReference type="SAM" id="MobiDB-lite"/>
    </source>
</evidence>
<feature type="domain" description="ALIX V-shaped" evidence="2">
    <location>
        <begin position="28"/>
        <end position="227"/>
    </location>
</feature>
<protein>
    <recommendedName>
        <fullName evidence="2">ALIX V-shaped domain-containing protein</fullName>
    </recommendedName>
</protein>
<name>A0A3P6V115_DIBLA</name>
<evidence type="ECO:0000313" key="3">
    <source>
        <dbReference type="EMBL" id="VDK84074.1"/>
    </source>
</evidence>